<name>A0A6C0JIG1_9ZZZZ</name>
<protein>
    <submittedName>
        <fullName evidence="1">Uncharacterized protein</fullName>
    </submittedName>
</protein>
<evidence type="ECO:0000313" key="1">
    <source>
        <dbReference type="EMBL" id="QHU05163.1"/>
    </source>
</evidence>
<dbReference type="EMBL" id="MN740408">
    <property type="protein sequence ID" value="QHU05163.1"/>
    <property type="molecule type" value="Genomic_DNA"/>
</dbReference>
<accession>A0A6C0JIG1</accession>
<proteinExistence type="predicted"/>
<sequence>MNITLITSIINTPPIPLSYTNTRSIYNKDERFEQTKKTIATIKEKIPSNKIMVVECSQLTKEESEFFKENTDIFLNLCDTNDMQLINRMFTQSKAMGEGTMTIFALHHLFTSGILFNNLFKISGRYWLTNEFNYEEFINNYAVFKYIDEENVITSLYKLPFLQTKQWYNYLLFSEKKFIKAIAYERIFLDFLQTIEEKKEVDNKIGIAGNIAVSGELKNF</sequence>
<dbReference type="AlphaFoldDB" id="A0A6C0JIG1"/>
<organism evidence="1">
    <name type="scientific">viral metagenome</name>
    <dbReference type="NCBI Taxonomy" id="1070528"/>
    <lineage>
        <taxon>unclassified sequences</taxon>
        <taxon>metagenomes</taxon>
        <taxon>organismal metagenomes</taxon>
    </lineage>
</organism>
<reference evidence="1" key="1">
    <citation type="journal article" date="2020" name="Nature">
        <title>Giant virus diversity and host interactions through global metagenomics.</title>
        <authorList>
            <person name="Schulz F."/>
            <person name="Roux S."/>
            <person name="Paez-Espino D."/>
            <person name="Jungbluth S."/>
            <person name="Walsh D.A."/>
            <person name="Denef V.J."/>
            <person name="McMahon K.D."/>
            <person name="Konstantinidis K.T."/>
            <person name="Eloe-Fadrosh E.A."/>
            <person name="Kyrpides N.C."/>
            <person name="Woyke T."/>
        </authorList>
    </citation>
    <scope>NUCLEOTIDE SEQUENCE</scope>
    <source>
        <strain evidence="1">GVMAG-M-3300027708-5</strain>
    </source>
</reference>